<keyword evidence="3" id="KW-1185">Reference proteome</keyword>
<evidence type="ECO:0000313" key="2">
    <source>
        <dbReference type="EMBL" id="KOO35234.1"/>
    </source>
</evidence>
<evidence type="ECO:0000313" key="3">
    <source>
        <dbReference type="Proteomes" id="UP000037460"/>
    </source>
</evidence>
<comment type="caution">
    <text evidence="2">The sequence shown here is derived from an EMBL/GenBank/DDBJ whole genome shotgun (WGS) entry which is preliminary data.</text>
</comment>
<name>A0A0M0K8V2_9EUKA</name>
<dbReference type="EMBL" id="JWZX01000938">
    <property type="protein sequence ID" value="KOO35234.1"/>
    <property type="molecule type" value="Genomic_DNA"/>
</dbReference>
<organism evidence="2 3">
    <name type="scientific">Chrysochromulina tobinii</name>
    <dbReference type="NCBI Taxonomy" id="1460289"/>
    <lineage>
        <taxon>Eukaryota</taxon>
        <taxon>Haptista</taxon>
        <taxon>Haptophyta</taxon>
        <taxon>Prymnesiophyceae</taxon>
        <taxon>Prymnesiales</taxon>
        <taxon>Chrysochromulinaceae</taxon>
        <taxon>Chrysochromulina</taxon>
    </lineage>
</organism>
<dbReference type="AlphaFoldDB" id="A0A0M0K8V2"/>
<proteinExistence type="predicted"/>
<protein>
    <submittedName>
        <fullName evidence="2">Uncharacterized protein</fullName>
    </submittedName>
</protein>
<reference evidence="3" key="1">
    <citation type="journal article" date="2015" name="PLoS Genet.">
        <title>Genome Sequence and Transcriptome Analyses of Chrysochromulina tobin: Metabolic Tools for Enhanced Algal Fitness in the Prominent Order Prymnesiales (Haptophyceae).</title>
        <authorList>
            <person name="Hovde B.T."/>
            <person name="Deodato C.R."/>
            <person name="Hunsperger H.M."/>
            <person name="Ryken S.A."/>
            <person name="Yost W."/>
            <person name="Jha R.K."/>
            <person name="Patterson J."/>
            <person name="Monnat R.J. Jr."/>
            <person name="Barlow S.B."/>
            <person name="Starkenburg S.R."/>
            <person name="Cattolico R.A."/>
        </authorList>
    </citation>
    <scope>NUCLEOTIDE SEQUENCE</scope>
    <source>
        <strain evidence="3">CCMP291</strain>
    </source>
</reference>
<sequence length="227" mass="22533">MKNGSKPTVAEARAHAVAQSEHEAQPEPAELLMSIAAGSESAAKVAEDEARVTVARAQAAVAASIDKGATVDSAAALWDAVRDDKPGPSTTMATGPVPGSTIDPVIAAQEIIAAATATVAEAQGAAGLPDGYTDGVMLWIRTDLLMAHPELLGHNAMPIFLVNNAAQPPNAGGAAIVDQAMDQAADAAADPAAPASAALAVIQAATAEAAPMEDDLPVAGAVQAPPM</sequence>
<dbReference type="Proteomes" id="UP000037460">
    <property type="component" value="Unassembled WGS sequence"/>
</dbReference>
<accession>A0A0M0K8V2</accession>
<evidence type="ECO:0000256" key="1">
    <source>
        <dbReference type="SAM" id="MobiDB-lite"/>
    </source>
</evidence>
<gene>
    <name evidence="2" type="ORF">Ctob_007688</name>
</gene>
<feature type="region of interest" description="Disordered" evidence="1">
    <location>
        <begin position="1"/>
        <end position="28"/>
    </location>
</feature>